<feature type="domain" description="MoaB/Mog" evidence="2">
    <location>
        <begin position="95"/>
        <end position="265"/>
    </location>
</feature>
<evidence type="ECO:0000313" key="3">
    <source>
        <dbReference type="EMBL" id="KAF9526666.1"/>
    </source>
</evidence>
<name>A0A9P6JN04_9AGAR</name>
<proteinExistence type="predicted"/>
<accession>A0A9P6JN04</accession>
<dbReference type="CDD" id="cd00885">
    <property type="entry name" value="cinA"/>
    <property type="match status" value="1"/>
</dbReference>
<reference evidence="3" key="1">
    <citation type="submission" date="2020-11" db="EMBL/GenBank/DDBJ databases">
        <authorList>
            <consortium name="DOE Joint Genome Institute"/>
            <person name="Ahrendt S."/>
            <person name="Riley R."/>
            <person name="Andreopoulos W."/>
            <person name="Labutti K."/>
            <person name="Pangilinan J."/>
            <person name="Ruiz-Duenas F.J."/>
            <person name="Barrasa J.M."/>
            <person name="Sanchez-Garcia M."/>
            <person name="Camarero S."/>
            <person name="Miyauchi S."/>
            <person name="Serrano A."/>
            <person name="Linde D."/>
            <person name="Babiker R."/>
            <person name="Drula E."/>
            <person name="Ayuso-Fernandez I."/>
            <person name="Pacheco R."/>
            <person name="Padilla G."/>
            <person name="Ferreira P."/>
            <person name="Barriuso J."/>
            <person name="Kellner H."/>
            <person name="Castanera R."/>
            <person name="Alfaro M."/>
            <person name="Ramirez L."/>
            <person name="Pisabarro A.G."/>
            <person name="Kuo A."/>
            <person name="Tritt A."/>
            <person name="Lipzen A."/>
            <person name="He G."/>
            <person name="Yan M."/>
            <person name="Ng V."/>
            <person name="Cullen D."/>
            <person name="Martin F."/>
            <person name="Rosso M.-N."/>
            <person name="Henrissat B."/>
            <person name="Hibbett D."/>
            <person name="Martinez A.T."/>
            <person name="Grigoriev I.V."/>
        </authorList>
    </citation>
    <scope>NUCLEOTIDE SEQUENCE</scope>
    <source>
        <strain evidence="3">CBS 506.95</strain>
    </source>
</reference>
<feature type="compositionally biased region" description="Basic and acidic residues" evidence="1">
    <location>
        <begin position="358"/>
        <end position="367"/>
    </location>
</feature>
<dbReference type="Gene3D" id="3.40.980.10">
    <property type="entry name" value="MoaB/Mog-like domain"/>
    <property type="match status" value="1"/>
</dbReference>
<dbReference type="Pfam" id="PF00994">
    <property type="entry name" value="MoCF_biosynth"/>
    <property type="match status" value="1"/>
</dbReference>
<evidence type="ECO:0000259" key="2">
    <source>
        <dbReference type="SMART" id="SM00852"/>
    </source>
</evidence>
<dbReference type="Proteomes" id="UP000807306">
    <property type="component" value="Unassembled WGS sequence"/>
</dbReference>
<dbReference type="SUPFAM" id="SSF53218">
    <property type="entry name" value="Molybdenum cofactor biosynthesis proteins"/>
    <property type="match status" value="1"/>
</dbReference>
<dbReference type="InterPro" id="IPR001453">
    <property type="entry name" value="MoaB/Mog_dom"/>
</dbReference>
<feature type="region of interest" description="Disordered" evidence="1">
    <location>
        <begin position="358"/>
        <end position="382"/>
    </location>
</feature>
<evidence type="ECO:0000313" key="4">
    <source>
        <dbReference type="Proteomes" id="UP000807306"/>
    </source>
</evidence>
<dbReference type="EMBL" id="MU157869">
    <property type="protein sequence ID" value="KAF9526666.1"/>
    <property type="molecule type" value="Genomic_DNA"/>
</dbReference>
<comment type="caution">
    <text evidence="3">The sequence shown here is derived from an EMBL/GenBank/DDBJ whole genome shotgun (WGS) entry which is preliminary data.</text>
</comment>
<keyword evidence="4" id="KW-1185">Reference proteome</keyword>
<dbReference type="GO" id="GO:0042726">
    <property type="term" value="P:flavin-containing compound metabolic process"/>
    <property type="evidence" value="ECO:0007669"/>
    <property type="project" value="TreeGrafter"/>
</dbReference>
<dbReference type="PANTHER" id="PTHR47675">
    <property type="entry name" value="MOLYBDOPTERIN BINDING DOMAIN PROTEIN (AFU_ORTHOLOGUE AFUA_5G11210)"/>
    <property type="match status" value="1"/>
</dbReference>
<dbReference type="PANTHER" id="PTHR47675:SF1">
    <property type="entry name" value="MOLYBDOPTERIN BINDING DOMAIN PROTEIN (AFU_ORTHOLOGUE AFUA_5G11210)"/>
    <property type="match status" value="1"/>
</dbReference>
<protein>
    <submittedName>
        <fullName evidence="3">MoaB/Mog domain-containing protein</fullName>
    </submittedName>
</protein>
<dbReference type="SMART" id="SM00852">
    <property type="entry name" value="MoCF_biosynth"/>
    <property type="match status" value="1"/>
</dbReference>
<sequence length="382" mass="42374">MYCSTSSIARNTVYRRSLFQSFIRLRFIPSSSSGSLVELTRLQNSTRAMSSDSKPSSATDASSSKLVDKSPKVTFSLSPVPPNPLGNGRCIRQAAALIIGDEILNGKTLDRNSHGFAQFCFENGIDLKRIEVVPDIEEEIVEAARRLVKKYDLVITSGGIGPTHDDITYQSLAKAFDQKLEHHEETIRRLTEMSKHRSWVGRQNKQQRAATLRMALFPHKAEVLFVGEDIWVPVVRLEGKLCVFPGIPGLFTKMLRGLTPFLPLPPKNERPMRIQIFTERAESMIAPYLTALQERLKPHGIQVGSYPILYKGVFVSLIGRDIGETSTLSGEDLHKPKVWLAEIAQEVEKEIAGKIVSDEDVRAKKSEGNSGSAPGDSAKANM</sequence>
<organism evidence="3 4">
    <name type="scientific">Crepidotus variabilis</name>
    <dbReference type="NCBI Taxonomy" id="179855"/>
    <lineage>
        <taxon>Eukaryota</taxon>
        <taxon>Fungi</taxon>
        <taxon>Dikarya</taxon>
        <taxon>Basidiomycota</taxon>
        <taxon>Agaricomycotina</taxon>
        <taxon>Agaricomycetes</taxon>
        <taxon>Agaricomycetidae</taxon>
        <taxon>Agaricales</taxon>
        <taxon>Agaricineae</taxon>
        <taxon>Crepidotaceae</taxon>
        <taxon>Crepidotus</taxon>
    </lineage>
</organism>
<dbReference type="AlphaFoldDB" id="A0A9P6JN04"/>
<dbReference type="GO" id="GO:0047884">
    <property type="term" value="F:FAD diphosphatase activity"/>
    <property type="evidence" value="ECO:0007669"/>
    <property type="project" value="TreeGrafter"/>
</dbReference>
<dbReference type="InterPro" id="IPR036425">
    <property type="entry name" value="MoaB/Mog-like_dom_sf"/>
</dbReference>
<evidence type="ECO:0000256" key="1">
    <source>
        <dbReference type="SAM" id="MobiDB-lite"/>
    </source>
</evidence>
<dbReference type="OrthoDB" id="448496at2759"/>
<gene>
    <name evidence="3" type="ORF">CPB83DRAFT_857594</name>
</gene>